<evidence type="ECO:0000259" key="1">
    <source>
        <dbReference type="PROSITE" id="PS50011"/>
    </source>
</evidence>
<dbReference type="SUPFAM" id="SSF56112">
    <property type="entry name" value="Protein kinase-like (PK-like)"/>
    <property type="match status" value="1"/>
</dbReference>
<gene>
    <name evidence="2" type="ORF">FA13DRAFT_1801077</name>
</gene>
<dbReference type="GO" id="GO:0005524">
    <property type="term" value="F:ATP binding"/>
    <property type="evidence" value="ECO:0007669"/>
    <property type="project" value="InterPro"/>
</dbReference>
<dbReference type="OrthoDB" id="5987198at2759"/>
<dbReference type="STRING" id="71717.A0A4Y7SF86"/>
<dbReference type="EMBL" id="QPFP01000145">
    <property type="protein sequence ID" value="TEB20299.1"/>
    <property type="molecule type" value="Genomic_DNA"/>
</dbReference>
<keyword evidence="3" id="KW-1185">Reference proteome</keyword>
<organism evidence="2 3">
    <name type="scientific">Coprinellus micaceus</name>
    <name type="common">Glistening ink-cap mushroom</name>
    <name type="synonym">Coprinus micaceus</name>
    <dbReference type="NCBI Taxonomy" id="71717"/>
    <lineage>
        <taxon>Eukaryota</taxon>
        <taxon>Fungi</taxon>
        <taxon>Dikarya</taxon>
        <taxon>Basidiomycota</taxon>
        <taxon>Agaricomycotina</taxon>
        <taxon>Agaricomycetes</taxon>
        <taxon>Agaricomycetidae</taxon>
        <taxon>Agaricales</taxon>
        <taxon>Agaricineae</taxon>
        <taxon>Psathyrellaceae</taxon>
        <taxon>Coprinellus</taxon>
    </lineage>
</organism>
<evidence type="ECO:0000313" key="3">
    <source>
        <dbReference type="Proteomes" id="UP000298030"/>
    </source>
</evidence>
<dbReference type="Proteomes" id="UP000298030">
    <property type="component" value="Unassembled WGS sequence"/>
</dbReference>
<accession>A0A4Y7SF86</accession>
<evidence type="ECO:0000313" key="2">
    <source>
        <dbReference type="EMBL" id="TEB20299.1"/>
    </source>
</evidence>
<reference evidence="2 3" key="1">
    <citation type="journal article" date="2019" name="Nat. Ecol. Evol.">
        <title>Megaphylogeny resolves global patterns of mushroom evolution.</title>
        <authorList>
            <person name="Varga T."/>
            <person name="Krizsan K."/>
            <person name="Foldi C."/>
            <person name="Dima B."/>
            <person name="Sanchez-Garcia M."/>
            <person name="Sanchez-Ramirez S."/>
            <person name="Szollosi G.J."/>
            <person name="Szarkandi J.G."/>
            <person name="Papp V."/>
            <person name="Albert L."/>
            <person name="Andreopoulos W."/>
            <person name="Angelini C."/>
            <person name="Antonin V."/>
            <person name="Barry K.W."/>
            <person name="Bougher N.L."/>
            <person name="Buchanan P."/>
            <person name="Buyck B."/>
            <person name="Bense V."/>
            <person name="Catcheside P."/>
            <person name="Chovatia M."/>
            <person name="Cooper J."/>
            <person name="Damon W."/>
            <person name="Desjardin D."/>
            <person name="Finy P."/>
            <person name="Geml J."/>
            <person name="Haridas S."/>
            <person name="Hughes K."/>
            <person name="Justo A."/>
            <person name="Karasinski D."/>
            <person name="Kautmanova I."/>
            <person name="Kiss B."/>
            <person name="Kocsube S."/>
            <person name="Kotiranta H."/>
            <person name="LaButti K.M."/>
            <person name="Lechner B.E."/>
            <person name="Liimatainen K."/>
            <person name="Lipzen A."/>
            <person name="Lukacs Z."/>
            <person name="Mihaltcheva S."/>
            <person name="Morgado L.N."/>
            <person name="Niskanen T."/>
            <person name="Noordeloos M.E."/>
            <person name="Ohm R.A."/>
            <person name="Ortiz-Santana B."/>
            <person name="Ovrebo C."/>
            <person name="Racz N."/>
            <person name="Riley R."/>
            <person name="Savchenko A."/>
            <person name="Shiryaev A."/>
            <person name="Soop K."/>
            <person name="Spirin V."/>
            <person name="Szebenyi C."/>
            <person name="Tomsovsky M."/>
            <person name="Tulloss R.E."/>
            <person name="Uehling J."/>
            <person name="Grigoriev I.V."/>
            <person name="Vagvolgyi C."/>
            <person name="Papp T."/>
            <person name="Martin F.M."/>
            <person name="Miettinen O."/>
            <person name="Hibbett D.S."/>
            <person name="Nagy L.G."/>
        </authorList>
    </citation>
    <scope>NUCLEOTIDE SEQUENCE [LARGE SCALE GENOMIC DNA]</scope>
    <source>
        <strain evidence="2 3">FP101781</strain>
    </source>
</reference>
<dbReference type="PROSITE" id="PS50011">
    <property type="entry name" value="PROTEIN_KINASE_DOM"/>
    <property type="match status" value="1"/>
</dbReference>
<protein>
    <recommendedName>
        <fullName evidence="1">Protein kinase domain-containing protein</fullName>
    </recommendedName>
</protein>
<dbReference type="GO" id="GO:0004672">
    <property type="term" value="F:protein kinase activity"/>
    <property type="evidence" value="ECO:0007669"/>
    <property type="project" value="InterPro"/>
</dbReference>
<comment type="caution">
    <text evidence="2">The sequence shown here is derived from an EMBL/GenBank/DDBJ whole genome shotgun (WGS) entry which is preliminary data.</text>
</comment>
<dbReference type="AlphaFoldDB" id="A0A4Y7SF86"/>
<dbReference type="InterPro" id="IPR011009">
    <property type="entry name" value="Kinase-like_dom_sf"/>
</dbReference>
<dbReference type="InterPro" id="IPR000719">
    <property type="entry name" value="Prot_kinase_dom"/>
</dbReference>
<feature type="domain" description="Protein kinase" evidence="1">
    <location>
        <begin position="1"/>
        <end position="368"/>
    </location>
</feature>
<proteinExistence type="predicted"/>
<dbReference type="Gene3D" id="1.10.510.10">
    <property type="entry name" value="Transferase(Phosphotransferase) domain 1"/>
    <property type="match status" value="1"/>
</dbReference>
<name>A0A4Y7SF86_COPMI</name>
<sequence>MEYGTVKAENRAEEGFDVSLDKPSDRRLLPYEEIWVTLYPFLLSRGYKLGPRYHPEWIPSWKADSDIFAAFHSEDGVRSRPNLVDAERADGSKVMLKRVALESDELNIGLYVSSKPLSDDPRNCCVPILDVVLIPACETHALIVMPLLYEHVHLPFRRVGELLEMGQQLSKCLEFLHENRIAHRDFCFYNITIDPSRILPHGFHPWDPLSPPDGRRDKYHRFKWRSRWSVRPNQYYVIDFGMSQQYTRREGVLALGALGQDRSVPEMSNIVPYDPFPMDVYQFGNMLLKTYKGYYPNKGIDVLTSLGKQMTNTDPQLRPTASQVALEFDRLSRKLGFFGLRERIWPSDVPYTFSKKLRVVLGQSVYPP</sequence>